<organism evidence="1 2">
    <name type="scientific">Actinomadura meyerae</name>
    <dbReference type="NCBI Taxonomy" id="240840"/>
    <lineage>
        <taxon>Bacteria</taxon>
        <taxon>Bacillati</taxon>
        <taxon>Actinomycetota</taxon>
        <taxon>Actinomycetes</taxon>
        <taxon>Streptosporangiales</taxon>
        <taxon>Thermomonosporaceae</taxon>
        <taxon>Actinomadura</taxon>
    </lineage>
</organism>
<dbReference type="Proteomes" id="UP000198318">
    <property type="component" value="Unassembled WGS sequence"/>
</dbReference>
<dbReference type="AlphaFoldDB" id="A0A239DEW3"/>
<gene>
    <name evidence="1" type="ORF">SAMN05443665_1002269</name>
</gene>
<accession>A0A239DEW3</accession>
<dbReference type="EMBL" id="FZOR01000002">
    <property type="protein sequence ID" value="SNS30900.1"/>
    <property type="molecule type" value="Genomic_DNA"/>
</dbReference>
<keyword evidence="2" id="KW-1185">Reference proteome</keyword>
<reference evidence="1 2" key="1">
    <citation type="submission" date="2017-06" db="EMBL/GenBank/DDBJ databases">
        <authorList>
            <person name="Kim H.J."/>
            <person name="Triplett B.A."/>
        </authorList>
    </citation>
    <scope>NUCLEOTIDE SEQUENCE [LARGE SCALE GENOMIC DNA]</scope>
    <source>
        <strain evidence="1 2">DSM 44715</strain>
    </source>
</reference>
<evidence type="ECO:0000313" key="1">
    <source>
        <dbReference type="EMBL" id="SNS30900.1"/>
    </source>
</evidence>
<sequence length="87" mass="9650">MVHLALCVPLPVITTPYKGYDKPKFQQQAKRSHAKLRRPGRLVEAGAVPPNCEAITEKGSVRRGECQAVQLGGQAWSFRLLHLRCDA</sequence>
<name>A0A239DEW3_9ACTN</name>
<proteinExistence type="predicted"/>
<evidence type="ECO:0000313" key="2">
    <source>
        <dbReference type="Proteomes" id="UP000198318"/>
    </source>
</evidence>
<protein>
    <submittedName>
        <fullName evidence="1">Uncharacterized protein</fullName>
    </submittedName>
</protein>